<gene>
    <name evidence="1" type="ORF">IGS68_31625</name>
</gene>
<name>A0ABX7BGU3_9PROT</name>
<accession>A0ABX7BGU3</accession>
<evidence type="ECO:0000313" key="1">
    <source>
        <dbReference type="EMBL" id="QQP93577.1"/>
    </source>
</evidence>
<organism evidence="1 2">
    <name type="scientific">Skermanella cutis</name>
    <dbReference type="NCBI Taxonomy" id="2775420"/>
    <lineage>
        <taxon>Bacteria</taxon>
        <taxon>Pseudomonadati</taxon>
        <taxon>Pseudomonadota</taxon>
        <taxon>Alphaproteobacteria</taxon>
        <taxon>Rhodospirillales</taxon>
        <taxon>Azospirillaceae</taxon>
        <taxon>Skermanella</taxon>
    </lineage>
</organism>
<sequence>MPDLPPLPHWPDCPVVEVCYQIHEVVYERYRRDPTRENRRAWVAALQAVSGAIRDWRRRQDAPPWPQAPPDK</sequence>
<dbReference type="Proteomes" id="UP000595197">
    <property type="component" value="Plasmid pTT6-2"/>
</dbReference>
<proteinExistence type="predicted"/>
<evidence type="ECO:0008006" key="3">
    <source>
        <dbReference type="Google" id="ProtNLM"/>
    </source>
</evidence>
<protein>
    <recommendedName>
        <fullName evidence="3">PH domain-containing protein</fullName>
    </recommendedName>
</protein>
<geneLocation type="plasmid" evidence="1 2">
    <name>pTT6-2</name>
</geneLocation>
<dbReference type="EMBL" id="CP067422">
    <property type="protein sequence ID" value="QQP93577.1"/>
    <property type="molecule type" value="Genomic_DNA"/>
</dbReference>
<keyword evidence="2" id="KW-1185">Reference proteome</keyword>
<keyword evidence="1" id="KW-0614">Plasmid</keyword>
<dbReference type="RefSeq" id="WP_201083244.1">
    <property type="nucleotide sequence ID" value="NZ_CP067422.1"/>
</dbReference>
<reference evidence="1" key="1">
    <citation type="submission" date="2021-02" db="EMBL/GenBank/DDBJ databases">
        <title>Skermanella TT6 skin isolate.</title>
        <authorList>
            <person name="Lee K."/>
            <person name="Ganzorig M."/>
        </authorList>
    </citation>
    <scope>NUCLEOTIDE SEQUENCE</scope>
    <source>
        <strain evidence="1">TT6</strain>
    </source>
</reference>
<evidence type="ECO:0000313" key="2">
    <source>
        <dbReference type="Proteomes" id="UP000595197"/>
    </source>
</evidence>